<feature type="domain" description="Aminotransferase class V" evidence="2">
    <location>
        <begin position="68"/>
        <end position="361"/>
    </location>
</feature>
<dbReference type="GO" id="GO:0031071">
    <property type="term" value="F:cysteine desulfurase activity"/>
    <property type="evidence" value="ECO:0000318"/>
    <property type="project" value="GO_Central"/>
</dbReference>
<evidence type="ECO:0000256" key="1">
    <source>
        <dbReference type="ARBA" id="ARBA00022898"/>
    </source>
</evidence>
<dbReference type="PANTHER" id="PTHR43586">
    <property type="entry name" value="CYSTEINE DESULFURASE"/>
    <property type="match status" value="1"/>
</dbReference>
<evidence type="ECO:0000259" key="2">
    <source>
        <dbReference type="Pfam" id="PF00266"/>
    </source>
</evidence>
<dbReference type="AlphaFoldDB" id="Q8PE17"/>
<dbReference type="GO" id="GO:0006534">
    <property type="term" value="P:cysteine metabolic process"/>
    <property type="evidence" value="ECO:0000318"/>
    <property type="project" value="GO_Central"/>
</dbReference>
<keyword evidence="1" id="KW-0663">Pyridoxal phosphate</keyword>
<dbReference type="PATRIC" id="fig|190485.4.peg.189"/>
<dbReference type="KEGG" id="xcc:XCC0166"/>
<name>Q8PE17_XANCP</name>
<dbReference type="PANTHER" id="PTHR43586:SF15">
    <property type="entry name" value="BLR3095 PROTEIN"/>
    <property type="match status" value="1"/>
</dbReference>
<dbReference type="Gene3D" id="3.90.1150.10">
    <property type="entry name" value="Aspartate Aminotransferase, domain 1"/>
    <property type="match status" value="1"/>
</dbReference>
<dbReference type="STRING" id="190485.XCC0166"/>
<reference evidence="3 4" key="1">
    <citation type="journal article" date="2002" name="Nature">
        <title>Comparison of the genomes of two Xanthomonas pathogens with differing host specificities.</title>
        <authorList>
            <person name="da Silva A.C."/>
            <person name="Ferro J.A."/>
            <person name="Reinach F.C."/>
            <person name="Farah C.S."/>
            <person name="Furlan L.R."/>
            <person name="Quaggio R.B."/>
            <person name="Monteiro-Vitorello C.B."/>
            <person name="Van Sluys M.A."/>
            <person name="Almeida N.F."/>
            <person name="Alves L.M."/>
            <person name="do Amaral A.M."/>
            <person name="Bertolini M.C."/>
            <person name="Camargo L.E."/>
            <person name="Camarotte G."/>
            <person name="Cannavan F."/>
            <person name="Cardozo J."/>
            <person name="Chambergo F."/>
            <person name="Ciapina L.P."/>
            <person name="Cicarelli R.M."/>
            <person name="Coutinho L.L."/>
            <person name="Cursino-Santos J.R."/>
            <person name="El-Dorry H."/>
            <person name="Faria J.B."/>
            <person name="Ferreira A.J."/>
            <person name="Ferreira R.C."/>
            <person name="Ferro M.I."/>
            <person name="Formighieri E.F."/>
            <person name="Franco M.C."/>
            <person name="Greggio C.C."/>
            <person name="Gruber A."/>
            <person name="Katsuyama A.M."/>
            <person name="Kishi L.T."/>
            <person name="Leite R.P."/>
            <person name="Lemos E.G."/>
            <person name="Lemos M.V."/>
            <person name="Locali E.C."/>
            <person name="Machado M.A."/>
            <person name="Madeira A.M."/>
            <person name="Martinez-Rossi N.M."/>
            <person name="Martins E.C."/>
            <person name="Meidanis J."/>
            <person name="Menck C.F."/>
            <person name="Miyaki C.Y."/>
            <person name="Moon D.H."/>
            <person name="Moreira L.M."/>
            <person name="Novo M.T."/>
            <person name="Okura V.K."/>
            <person name="Oliveira M.C."/>
            <person name="Oliveira V.R."/>
            <person name="Pereira H.A."/>
            <person name="Rossi A."/>
            <person name="Sena J.A."/>
            <person name="Silva C."/>
            <person name="de Souza R.F."/>
            <person name="Spinola L.A."/>
            <person name="Takita M.A."/>
            <person name="Tamura R.E."/>
            <person name="Teixeira E.C."/>
            <person name="Tezza R.I."/>
            <person name="Trindade dos Santos M."/>
            <person name="Truffi D."/>
            <person name="Tsai S.M."/>
            <person name="White F.F."/>
            <person name="Setubal J.C."/>
            <person name="Kitajima J.P."/>
        </authorList>
    </citation>
    <scope>NUCLEOTIDE SEQUENCE [LARGE SCALE GENOMIC DNA]</scope>
    <source>
        <strain evidence="4">ATCC 33913 / DSM 3586 / NCPPB 528 / LMG 568 / P 25</strain>
    </source>
</reference>
<protein>
    <recommendedName>
        <fullName evidence="2">Aminotransferase class V domain-containing protein</fullName>
    </recommendedName>
</protein>
<dbReference type="OrthoDB" id="9764293at2"/>
<evidence type="ECO:0000313" key="4">
    <source>
        <dbReference type="Proteomes" id="UP000001010"/>
    </source>
</evidence>
<dbReference type="InterPro" id="IPR015422">
    <property type="entry name" value="PyrdxlP-dep_Trfase_small"/>
</dbReference>
<dbReference type="InterPro" id="IPR015421">
    <property type="entry name" value="PyrdxlP-dep_Trfase_major"/>
</dbReference>
<dbReference type="SUPFAM" id="SSF53383">
    <property type="entry name" value="PLP-dependent transferases"/>
    <property type="match status" value="1"/>
</dbReference>
<dbReference type="EnsemblBacteria" id="AAM39485">
    <property type="protein sequence ID" value="AAM39485"/>
    <property type="gene ID" value="XCC0166"/>
</dbReference>
<dbReference type="InterPro" id="IPR000192">
    <property type="entry name" value="Aminotrans_V_dom"/>
</dbReference>
<sequence length="395" mass="42391">MRMSAAPLFRSLPTPLDWSQREQAFVLPPAVTYMDAAARGPMLRAVQTVAHQAIDALATPWQLSFAAWVEQIEQLRALAAGLFDGDTDAVALVPSAAHGLATAARNLHLQRGEAVLVLEGQFPSNLLIWQRRCAEVGAQIVAVPMAAGGALTEAVLRAITETAALRVVSLPHAYWLDGRQLDLDRISDAVHARGAALVLDLSQSLGVLPTDLPRWRPDFVVSVGHKWLLGPMGLAWLWVAPRWRTRGVPIEEHWSGRDAGSSWEFPIAAAPDYRTGARRYDAGGVADPLRLAMATAALQQITAWQPARIAHALGALTAQWDAALQAQGLARWCTPGHAPHLTALQPPAAQLESVATTLRALGAVCTQRHGRLRIAPHLSVTGQALAELVAALPRG</sequence>
<dbReference type="EMBL" id="AE008922">
    <property type="protein sequence ID" value="AAM39485.1"/>
    <property type="molecule type" value="Genomic_DNA"/>
</dbReference>
<dbReference type="Pfam" id="PF00266">
    <property type="entry name" value="Aminotran_5"/>
    <property type="match status" value="1"/>
</dbReference>
<dbReference type="InterPro" id="IPR015424">
    <property type="entry name" value="PyrdxlP-dep_Trfase"/>
</dbReference>
<dbReference type="Gene3D" id="3.40.640.10">
    <property type="entry name" value="Type I PLP-dependent aspartate aminotransferase-like (Major domain)"/>
    <property type="match status" value="1"/>
</dbReference>
<keyword evidence="4" id="KW-1185">Reference proteome</keyword>
<proteinExistence type="predicted"/>
<gene>
    <name evidence="3" type="ordered locus">XCC0166</name>
</gene>
<evidence type="ECO:0000313" key="3">
    <source>
        <dbReference type="EMBL" id="AAM39485.1"/>
    </source>
</evidence>
<dbReference type="Proteomes" id="UP000001010">
    <property type="component" value="Chromosome"/>
</dbReference>
<dbReference type="eggNOG" id="COG0520">
    <property type="taxonomic scope" value="Bacteria"/>
</dbReference>
<dbReference type="HOGENOM" id="CLU_003433_2_1_6"/>
<organism evidence="3 4">
    <name type="scientific">Xanthomonas campestris pv. campestris (strain ATCC 33913 / DSM 3586 / NCPPB 528 / LMG 568 / P 25)</name>
    <dbReference type="NCBI Taxonomy" id="190485"/>
    <lineage>
        <taxon>Bacteria</taxon>
        <taxon>Pseudomonadati</taxon>
        <taxon>Pseudomonadota</taxon>
        <taxon>Gammaproteobacteria</taxon>
        <taxon>Lysobacterales</taxon>
        <taxon>Lysobacteraceae</taxon>
        <taxon>Xanthomonas</taxon>
    </lineage>
</organism>
<accession>Q8PE17</accession>